<dbReference type="InterPro" id="IPR014284">
    <property type="entry name" value="RNA_pol_sigma-70_dom"/>
</dbReference>
<feature type="compositionally biased region" description="Polar residues" evidence="7">
    <location>
        <begin position="9"/>
        <end position="18"/>
    </location>
</feature>
<dbReference type="PANTHER" id="PTHR43133">
    <property type="entry name" value="RNA POLYMERASE ECF-TYPE SIGMA FACTO"/>
    <property type="match status" value="1"/>
</dbReference>
<evidence type="ECO:0000256" key="6">
    <source>
        <dbReference type="RuleBase" id="RU000716"/>
    </source>
</evidence>
<evidence type="ECO:0000256" key="5">
    <source>
        <dbReference type="ARBA" id="ARBA00023163"/>
    </source>
</evidence>
<dbReference type="Pfam" id="PF08281">
    <property type="entry name" value="Sigma70_r4_2"/>
    <property type="match status" value="1"/>
</dbReference>
<evidence type="ECO:0000256" key="4">
    <source>
        <dbReference type="ARBA" id="ARBA00023125"/>
    </source>
</evidence>
<dbReference type="NCBIfam" id="TIGR02937">
    <property type="entry name" value="sigma70-ECF"/>
    <property type="match status" value="1"/>
</dbReference>
<dbReference type="EMBL" id="BMKW01000001">
    <property type="protein sequence ID" value="GGJ01346.1"/>
    <property type="molecule type" value="Genomic_DNA"/>
</dbReference>
<evidence type="ECO:0000313" key="11">
    <source>
        <dbReference type="Proteomes" id="UP000661507"/>
    </source>
</evidence>
<gene>
    <name evidence="10" type="ORF">GCM10011320_05230</name>
</gene>
<feature type="domain" description="RNA polymerase sigma factor 70 region 4 type 2" evidence="9">
    <location>
        <begin position="149"/>
        <end position="201"/>
    </location>
</feature>
<evidence type="ECO:0000259" key="8">
    <source>
        <dbReference type="Pfam" id="PF04542"/>
    </source>
</evidence>
<dbReference type="InterPro" id="IPR039425">
    <property type="entry name" value="RNA_pol_sigma-70-like"/>
</dbReference>
<evidence type="ECO:0000313" key="10">
    <source>
        <dbReference type="EMBL" id="GGJ01346.1"/>
    </source>
</evidence>
<reference evidence="10" key="2">
    <citation type="submission" date="2020-09" db="EMBL/GenBank/DDBJ databases">
        <authorList>
            <person name="Sun Q."/>
            <person name="Zhou Y."/>
        </authorList>
    </citation>
    <scope>NUCLEOTIDE SEQUENCE</scope>
    <source>
        <strain evidence="10">CGMCC 1.3617</strain>
    </source>
</reference>
<name>A0A917NHM7_9PROT</name>
<dbReference type="SUPFAM" id="SSF88946">
    <property type="entry name" value="Sigma2 domain of RNA polymerase sigma factors"/>
    <property type="match status" value="1"/>
</dbReference>
<dbReference type="InterPro" id="IPR036388">
    <property type="entry name" value="WH-like_DNA-bd_sf"/>
</dbReference>
<proteinExistence type="inferred from homology"/>
<feature type="domain" description="RNA polymerase sigma-70 region 2" evidence="8">
    <location>
        <begin position="53"/>
        <end position="120"/>
    </location>
</feature>
<dbReference type="SUPFAM" id="SSF88659">
    <property type="entry name" value="Sigma3 and sigma4 domains of RNA polymerase sigma factors"/>
    <property type="match status" value="1"/>
</dbReference>
<comment type="caution">
    <text evidence="10">The sequence shown here is derived from an EMBL/GenBank/DDBJ whole genome shotgun (WGS) entry which is preliminary data.</text>
</comment>
<feature type="region of interest" description="Disordered" evidence="7">
    <location>
        <begin position="1"/>
        <end position="28"/>
    </location>
</feature>
<dbReference type="GO" id="GO:0006352">
    <property type="term" value="P:DNA-templated transcription initiation"/>
    <property type="evidence" value="ECO:0007669"/>
    <property type="project" value="InterPro"/>
</dbReference>
<sequence length="209" mass="22844">MIALHLHQSGRTQGQRSATARGETVTDGQPAADAGALLAAIAARGDRDAFAALFDHFAPRVKGYLMRLGLPAAQAEELAQEAMLTVWRRAEQFDPATHGAAAWIFTIARNLRVDAVRRDRLVPRLDLMAEEPPPPPHADAAVEASQHGERVRAALASLPDEQAEVVRLSFFDDRPHAEIERALGIPLGTVKSRLRLAMARLRTLLDDMK</sequence>
<dbReference type="InterPro" id="IPR013324">
    <property type="entry name" value="RNA_pol_sigma_r3/r4-like"/>
</dbReference>
<dbReference type="InterPro" id="IPR013249">
    <property type="entry name" value="RNA_pol_sigma70_r4_t2"/>
</dbReference>
<evidence type="ECO:0000259" key="9">
    <source>
        <dbReference type="Pfam" id="PF08281"/>
    </source>
</evidence>
<dbReference type="Proteomes" id="UP000661507">
    <property type="component" value="Unassembled WGS sequence"/>
</dbReference>
<dbReference type="Gene3D" id="1.10.1740.10">
    <property type="match status" value="1"/>
</dbReference>
<dbReference type="InterPro" id="IPR007627">
    <property type="entry name" value="RNA_pol_sigma70_r2"/>
</dbReference>
<evidence type="ECO:0000256" key="7">
    <source>
        <dbReference type="SAM" id="MobiDB-lite"/>
    </source>
</evidence>
<keyword evidence="2 6" id="KW-0805">Transcription regulation</keyword>
<dbReference type="GO" id="GO:0003677">
    <property type="term" value="F:DNA binding"/>
    <property type="evidence" value="ECO:0007669"/>
    <property type="project" value="UniProtKB-KW"/>
</dbReference>
<evidence type="ECO:0000256" key="3">
    <source>
        <dbReference type="ARBA" id="ARBA00023082"/>
    </source>
</evidence>
<evidence type="ECO:0000256" key="2">
    <source>
        <dbReference type="ARBA" id="ARBA00023015"/>
    </source>
</evidence>
<keyword evidence="3 6" id="KW-0731">Sigma factor</keyword>
<comment type="similarity">
    <text evidence="1 6">Belongs to the sigma-70 factor family. ECF subfamily.</text>
</comment>
<keyword evidence="11" id="KW-1185">Reference proteome</keyword>
<dbReference type="Gene3D" id="1.10.10.10">
    <property type="entry name" value="Winged helix-like DNA-binding domain superfamily/Winged helix DNA-binding domain"/>
    <property type="match status" value="1"/>
</dbReference>
<dbReference type="AlphaFoldDB" id="A0A917NHM7"/>
<dbReference type="CDD" id="cd06171">
    <property type="entry name" value="Sigma70_r4"/>
    <property type="match status" value="1"/>
</dbReference>
<dbReference type="InterPro" id="IPR000838">
    <property type="entry name" value="RNA_pol_sigma70_ECF_CS"/>
</dbReference>
<keyword evidence="5 6" id="KW-0804">Transcription</keyword>
<keyword evidence="4 6" id="KW-0238">DNA-binding</keyword>
<reference evidence="10" key="1">
    <citation type="journal article" date="2014" name="Int. J. Syst. Evol. Microbiol.">
        <title>Complete genome sequence of Corynebacterium casei LMG S-19264T (=DSM 44701T), isolated from a smear-ripened cheese.</title>
        <authorList>
            <consortium name="US DOE Joint Genome Institute (JGI-PGF)"/>
            <person name="Walter F."/>
            <person name="Albersmeier A."/>
            <person name="Kalinowski J."/>
            <person name="Ruckert C."/>
        </authorList>
    </citation>
    <scope>NUCLEOTIDE SEQUENCE</scope>
    <source>
        <strain evidence="10">CGMCC 1.3617</strain>
    </source>
</reference>
<dbReference type="Pfam" id="PF04542">
    <property type="entry name" value="Sigma70_r2"/>
    <property type="match status" value="1"/>
</dbReference>
<dbReference type="PANTHER" id="PTHR43133:SF62">
    <property type="entry name" value="RNA POLYMERASE SIGMA FACTOR SIGZ"/>
    <property type="match status" value="1"/>
</dbReference>
<organism evidence="10 11">
    <name type="scientific">Neoroseomonas lacus</name>
    <dbReference type="NCBI Taxonomy" id="287609"/>
    <lineage>
        <taxon>Bacteria</taxon>
        <taxon>Pseudomonadati</taxon>
        <taxon>Pseudomonadota</taxon>
        <taxon>Alphaproteobacteria</taxon>
        <taxon>Acetobacterales</taxon>
        <taxon>Acetobacteraceae</taxon>
        <taxon>Neoroseomonas</taxon>
    </lineage>
</organism>
<dbReference type="PROSITE" id="PS01063">
    <property type="entry name" value="SIGMA70_ECF"/>
    <property type="match status" value="1"/>
</dbReference>
<dbReference type="GO" id="GO:0016987">
    <property type="term" value="F:sigma factor activity"/>
    <property type="evidence" value="ECO:0007669"/>
    <property type="project" value="UniProtKB-KW"/>
</dbReference>
<accession>A0A917NHM7</accession>
<protein>
    <recommendedName>
        <fullName evidence="6">RNA polymerase sigma factor</fullName>
    </recommendedName>
</protein>
<dbReference type="InterPro" id="IPR013325">
    <property type="entry name" value="RNA_pol_sigma_r2"/>
</dbReference>
<evidence type="ECO:0000256" key="1">
    <source>
        <dbReference type="ARBA" id="ARBA00010641"/>
    </source>
</evidence>